<organism evidence="2 3">
    <name type="scientific">Halorhodospira neutriphila</name>
    <dbReference type="NCBI Taxonomy" id="168379"/>
    <lineage>
        <taxon>Bacteria</taxon>
        <taxon>Pseudomonadati</taxon>
        <taxon>Pseudomonadota</taxon>
        <taxon>Gammaproteobacteria</taxon>
        <taxon>Chromatiales</taxon>
        <taxon>Ectothiorhodospiraceae</taxon>
        <taxon>Halorhodospira</taxon>
    </lineage>
</organism>
<comment type="caution">
    <text evidence="2">The sequence shown here is derived from an EMBL/GenBank/DDBJ whole genome shotgun (WGS) entry which is preliminary data.</text>
</comment>
<feature type="region of interest" description="Disordered" evidence="1">
    <location>
        <begin position="1"/>
        <end position="26"/>
    </location>
</feature>
<gene>
    <name evidence="2" type="ORF">CKO13_04870</name>
</gene>
<evidence type="ECO:0000313" key="2">
    <source>
        <dbReference type="EMBL" id="MBK1726365.1"/>
    </source>
</evidence>
<name>A0ABS1E4G0_9GAMM</name>
<protein>
    <recommendedName>
        <fullName evidence="4">HNH nuclease domain-containing protein</fullName>
    </recommendedName>
</protein>
<dbReference type="EMBL" id="NRSH01000038">
    <property type="protein sequence ID" value="MBK1726365.1"/>
    <property type="molecule type" value="Genomic_DNA"/>
</dbReference>
<evidence type="ECO:0000256" key="1">
    <source>
        <dbReference type="SAM" id="MobiDB-lite"/>
    </source>
</evidence>
<keyword evidence="3" id="KW-1185">Reference proteome</keyword>
<feature type="region of interest" description="Disordered" evidence="1">
    <location>
        <begin position="120"/>
        <end position="145"/>
    </location>
</feature>
<evidence type="ECO:0008006" key="4">
    <source>
        <dbReference type="Google" id="ProtNLM"/>
    </source>
</evidence>
<dbReference type="Proteomes" id="UP000738126">
    <property type="component" value="Unassembled WGS sequence"/>
</dbReference>
<evidence type="ECO:0000313" key="3">
    <source>
        <dbReference type="Proteomes" id="UP000738126"/>
    </source>
</evidence>
<accession>A0ABS1E4G0</accession>
<reference evidence="2 3" key="1">
    <citation type="journal article" date="2020" name="Microorganisms">
        <title>Osmotic Adaptation and Compatible Solute Biosynthesis of Phototrophic Bacteria as Revealed from Genome Analyses.</title>
        <authorList>
            <person name="Imhoff J.F."/>
            <person name="Rahn T."/>
            <person name="Kunzel S."/>
            <person name="Keller A."/>
            <person name="Neulinger S.C."/>
        </authorList>
    </citation>
    <scope>NUCLEOTIDE SEQUENCE [LARGE SCALE GENOMIC DNA]</scope>
    <source>
        <strain evidence="2 3">DSM 15116</strain>
    </source>
</reference>
<sequence>MNMQEHCKSNQQQHHPRFPRYSKGPEGEPVVLLPLTRGLTAMIDREVWGWVAEQFGEHWVALSNGQGRFYARASRANDPHYPGDPALLHRVILEARPGGRVTFNNGDSLDCRRANLRLETAAETERRKPAQRKTRRAPKERSAQA</sequence>
<proteinExistence type="predicted"/>
<dbReference type="RefSeq" id="WP_200257435.1">
    <property type="nucleotide sequence ID" value="NZ_NRSH01000038.1"/>
</dbReference>